<dbReference type="GO" id="GO:0010506">
    <property type="term" value="P:regulation of autophagy"/>
    <property type="evidence" value="ECO:0000318"/>
    <property type="project" value="GO_Central"/>
</dbReference>
<reference evidence="5" key="2">
    <citation type="journal article" date="2007" name="Science">
        <title>Draft genome sequence of the sexually transmitted pathogen Trichomonas vaginalis.</title>
        <authorList>
            <person name="Carlton J.M."/>
            <person name="Hirt R.P."/>
            <person name="Silva J.C."/>
            <person name="Delcher A.L."/>
            <person name="Schatz M."/>
            <person name="Zhao Q."/>
            <person name="Wortman J.R."/>
            <person name="Bidwell S.L."/>
            <person name="Alsmark U.C.M."/>
            <person name="Besteiro S."/>
            <person name="Sicheritz-Ponten T."/>
            <person name="Noel C.J."/>
            <person name="Dacks J.B."/>
            <person name="Foster P.G."/>
            <person name="Simillion C."/>
            <person name="Van de Peer Y."/>
            <person name="Miranda-Saavedra D."/>
            <person name="Barton G.J."/>
            <person name="Westrop G.D."/>
            <person name="Mueller S."/>
            <person name="Dessi D."/>
            <person name="Fiori P.L."/>
            <person name="Ren Q."/>
            <person name="Paulsen I."/>
            <person name="Zhang H."/>
            <person name="Bastida-Corcuera F.D."/>
            <person name="Simoes-Barbosa A."/>
            <person name="Brown M.T."/>
            <person name="Hayes R.D."/>
            <person name="Mukherjee M."/>
            <person name="Okumura C.Y."/>
            <person name="Schneider R."/>
            <person name="Smith A.J."/>
            <person name="Vanacova S."/>
            <person name="Villalvazo M."/>
            <person name="Haas B.J."/>
            <person name="Pertea M."/>
            <person name="Feldblyum T.V."/>
            <person name="Utterback T.R."/>
            <person name="Shu C.L."/>
            <person name="Osoegawa K."/>
            <person name="de Jong P.J."/>
            <person name="Hrdy I."/>
            <person name="Horvathova L."/>
            <person name="Zubacova Z."/>
            <person name="Dolezal P."/>
            <person name="Malik S.B."/>
            <person name="Logsdon J.M. Jr."/>
            <person name="Henze K."/>
            <person name="Gupta A."/>
            <person name="Wang C.C."/>
            <person name="Dunne R.L."/>
            <person name="Upcroft J.A."/>
            <person name="Upcroft P."/>
            <person name="White O."/>
            <person name="Salzberg S.L."/>
            <person name="Tang P."/>
            <person name="Chiu C.-H."/>
            <person name="Lee Y.-S."/>
            <person name="Embley T.M."/>
            <person name="Coombs G.H."/>
            <person name="Mottram J.C."/>
            <person name="Tachezy J."/>
            <person name="Fraser-Liggett C.M."/>
            <person name="Johnson P.J."/>
        </authorList>
    </citation>
    <scope>NUCLEOTIDE SEQUENCE [LARGE SCALE GENOMIC DNA]</scope>
    <source>
        <strain evidence="5">G3</strain>
    </source>
</reference>
<dbReference type="GO" id="GO:0030674">
    <property type="term" value="F:protein-macromolecule adaptor activity"/>
    <property type="evidence" value="ECO:0000318"/>
    <property type="project" value="GO_Central"/>
</dbReference>
<dbReference type="VEuPathDB" id="TrichDB:TVAGG3_0955270"/>
<dbReference type="PANTHER" id="PTHR12848">
    <property type="entry name" value="REGULATORY-ASSOCIATED PROTEIN OF MTOR"/>
    <property type="match status" value="1"/>
</dbReference>
<feature type="compositionally biased region" description="Low complexity" evidence="3">
    <location>
        <begin position="1"/>
        <end position="11"/>
    </location>
</feature>
<feature type="domain" description="Raptor N-terminal CASPase-like" evidence="4">
    <location>
        <begin position="77"/>
        <end position="228"/>
    </location>
</feature>
<dbReference type="SMR" id="A2EU18"/>
<dbReference type="GO" id="GO:0031931">
    <property type="term" value="C:TORC1 complex"/>
    <property type="evidence" value="ECO:0000318"/>
    <property type="project" value="GO_Central"/>
</dbReference>
<dbReference type="SUPFAM" id="SSF50978">
    <property type="entry name" value="WD40 repeat-like"/>
    <property type="match status" value="1"/>
</dbReference>
<dbReference type="KEGG" id="tva:4761680"/>
<dbReference type="AlphaFoldDB" id="A2EU18"/>
<dbReference type="SMART" id="SM01302">
    <property type="entry name" value="Raptor_N"/>
    <property type="match status" value="1"/>
</dbReference>
<dbReference type="InterPro" id="IPR029347">
    <property type="entry name" value="Raptor_N"/>
</dbReference>
<dbReference type="InParanoid" id="A2EU18"/>
<dbReference type="Proteomes" id="UP000001542">
    <property type="component" value="Unassembled WGS sequence"/>
</dbReference>
<dbReference type="Gene3D" id="2.130.10.10">
    <property type="entry name" value="YVTN repeat-like/Quinoprotein amine dehydrogenase"/>
    <property type="match status" value="1"/>
</dbReference>
<evidence type="ECO:0000313" key="5">
    <source>
        <dbReference type="EMBL" id="EAY03835.1"/>
    </source>
</evidence>
<name>A2EU18_TRIV3</name>
<dbReference type="Pfam" id="PF14538">
    <property type="entry name" value="Raptor_N"/>
    <property type="match status" value="1"/>
</dbReference>
<dbReference type="eggNOG" id="KOG1517">
    <property type="taxonomic scope" value="Eukaryota"/>
</dbReference>
<dbReference type="PANTHER" id="PTHR12848:SF16">
    <property type="entry name" value="REGULATORY-ASSOCIATED PROTEIN OF MTOR"/>
    <property type="match status" value="1"/>
</dbReference>
<dbReference type="RefSeq" id="XP_001316058.1">
    <property type="nucleotide sequence ID" value="XM_001316023.1"/>
</dbReference>
<dbReference type="EMBL" id="DS113492">
    <property type="protein sequence ID" value="EAY03835.1"/>
    <property type="molecule type" value="Genomic_DNA"/>
</dbReference>
<evidence type="ECO:0000256" key="1">
    <source>
        <dbReference type="ARBA" id="ARBA00022574"/>
    </source>
</evidence>
<evidence type="ECO:0000259" key="4">
    <source>
        <dbReference type="SMART" id="SM01302"/>
    </source>
</evidence>
<accession>A2EU18</accession>
<keyword evidence="2" id="KW-0677">Repeat</keyword>
<evidence type="ECO:0000256" key="2">
    <source>
        <dbReference type="ARBA" id="ARBA00022737"/>
    </source>
</evidence>
<dbReference type="GO" id="GO:0030307">
    <property type="term" value="P:positive regulation of cell growth"/>
    <property type="evidence" value="ECO:0000318"/>
    <property type="project" value="GO_Central"/>
</dbReference>
<gene>
    <name evidence="5" type="ORF">TVAG_063480</name>
</gene>
<dbReference type="GO" id="GO:0071230">
    <property type="term" value="P:cellular response to amino acid stimulus"/>
    <property type="evidence" value="ECO:0000318"/>
    <property type="project" value="GO_Central"/>
</dbReference>
<dbReference type="VEuPathDB" id="TrichDB:TVAG_063480"/>
<feature type="region of interest" description="Disordered" evidence="3">
    <location>
        <begin position="1"/>
        <end position="37"/>
    </location>
</feature>
<dbReference type="OrthoDB" id="10262360at2759"/>
<dbReference type="InterPro" id="IPR036322">
    <property type="entry name" value="WD40_repeat_dom_sf"/>
</dbReference>
<dbReference type="GO" id="GO:0031929">
    <property type="term" value="P:TOR signaling"/>
    <property type="evidence" value="ECO:0000318"/>
    <property type="project" value="GO_Central"/>
</dbReference>
<keyword evidence="1" id="KW-0853">WD repeat</keyword>
<reference evidence="5" key="1">
    <citation type="submission" date="2006-10" db="EMBL/GenBank/DDBJ databases">
        <authorList>
            <person name="Amadeo P."/>
            <person name="Zhao Q."/>
            <person name="Wortman J."/>
            <person name="Fraser-Liggett C."/>
            <person name="Carlton J."/>
        </authorList>
    </citation>
    <scope>NUCLEOTIDE SEQUENCE</scope>
    <source>
        <strain evidence="5">G3</strain>
    </source>
</reference>
<dbReference type="PRINTS" id="PR01547">
    <property type="entry name" value="YEAST176DUF"/>
</dbReference>
<protein>
    <recommendedName>
        <fullName evidence="4">Raptor N-terminal CASPase-like domain-containing protein</fullName>
    </recommendedName>
</protein>
<organism evidence="5 6">
    <name type="scientific">Trichomonas vaginalis (strain ATCC PRA-98 / G3)</name>
    <dbReference type="NCBI Taxonomy" id="412133"/>
    <lineage>
        <taxon>Eukaryota</taxon>
        <taxon>Metamonada</taxon>
        <taxon>Parabasalia</taxon>
        <taxon>Trichomonadida</taxon>
        <taxon>Trichomonadidae</taxon>
        <taxon>Trichomonas</taxon>
    </lineage>
</organism>
<dbReference type="GO" id="GO:0009267">
    <property type="term" value="P:cellular response to starvation"/>
    <property type="evidence" value="ECO:0000318"/>
    <property type="project" value="GO_Central"/>
</dbReference>
<dbReference type="FunCoup" id="A2EU18">
    <property type="interactions" value="370"/>
</dbReference>
<keyword evidence="6" id="KW-1185">Reference proteome</keyword>
<proteinExistence type="predicted"/>
<sequence length="1106" mass="126064">MSSCDESSTSSEIDEHSDTEDSSILDPNLNSEGKSQNKSEISLNIKFKSNYKEELLNLPHIRDEWYNEKYANVSIPQLETLGTIVYMISSRNQIVQQTESLHNKKLIMAWSNIKNMSDTEFPGIIQKFFKAGYKIRNYKPTFYSMLNPTANSVSYLQQFRHDYPTGRAVFHYVGCGFPPISNEGLFIRSELGETKKLISFYDLFSQLKTPSFFIFDCENAGLVIDCFKNVEDKLKGTVHSASNWFCLCATSKNEKIPFDSFIPQDFLSTVLLSPVPIAILSHILKHYNTTFKQSPLDFIQKLVKEKDNDLQNIIENVAEAVSADFLPQSMFSTLFRREIFVRTMFRRFIIAQFLLVNYAVTPVSYPYLPAMYNHNLWQTWEAQVDMWLSKTLNVSPFSFVTFFASFSKSLQSKINYSLSSNKVEKSLLDASLCQTEKGESFVTISQYLCLDKENRTTVSMLIPFQEWFEAFLIMPKKISKSEISVEEFHSFLFIILTCLHTSINVLTGIGWKNDLSNLINLTVDNKYPEQTRSLCCCVVSSLFSHFRFARQVVKEKKIIQKIESCLLASSPIMTLWLLLMIKRAFSFLSLNKSNPKFQFIVNELTKSASEEVRSAAVSCLALFCDERNLLPIYSSIYCLFDCSYLVRMQYLLLAIRATASFPQKTFNFDQKIEFNNFKDIEKYFLKMDEIDDVYEISSKIENKKIQLDFIPFIIEYFCKDPDKRVSGLAKTTKEQFISGTEKIAIPFGIKEGEVDDFTIVELEKNIDKYKIPSDSFNLFKSATEQLISGKMWKIIEPEADIEQKESDPVFILTTGTFVQVAHSTLQGKVPVKLCYFKDNICVGCSDGSVQILGDDHEIKSNFVATNNSLITDMVCVDDSLVVCSSDGSVSVWPENAKKKPFYKFRASGNYLNDDPLYCSNNKFKRNSIATCRGTEICFWDLIKLKLTNEFSFNEKSSAINYSFNSENILYVGGSNGTISTFDIRSGLISSIKMESEVINISTAIGESDVYYTAHSNGQMFRIGVTSGKFEEISGGKGPLNDFSLHPSNKIMASCPIDSEPFVFSTKGQMMYRMPVMQNSVIAAMHQKTPIMTFANKQGEIHSFQMI</sequence>
<dbReference type="InterPro" id="IPR004083">
    <property type="entry name" value="Raptor"/>
</dbReference>
<evidence type="ECO:0000313" key="6">
    <source>
        <dbReference type="Proteomes" id="UP000001542"/>
    </source>
</evidence>
<dbReference type="InterPro" id="IPR015943">
    <property type="entry name" value="WD40/YVTN_repeat-like_dom_sf"/>
</dbReference>
<dbReference type="SUPFAM" id="SSF48371">
    <property type="entry name" value="ARM repeat"/>
    <property type="match status" value="1"/>
</dbReference>
<dbReference type="GO" id="GO:0005737">
    <property type="term" value="C:cytoplasm"/>
    <property type="evidence" value="ECO:0000318"/>
    <property type="project" value="GO_Central"/>
</dbReference>
<feature type="compositionally biased region" description="Polar residues" evidence="3">
    <location>
        <begin position="28"/>
        <end position="37"/>
    </location>
</feature>
<dbReference type="InterPro" id="IPR016024">
    <property type="entry name" value="ARM-type_fold"/>
</dbReference>
<dbReference type="STRING" id="5722.A2EU18"/>
<evidence type="ECO:0000256" key="3">
    <source>
        <dbReference type="SAM" id="MobiDB-lite"/>
    </source>
</evidence>